<dbReference type="PANTHER" id="PTHR12993">
    <property type="entry name" value="N-ACETYLGLUCOSAMINYL-PHOSPHATIDYLINOSITOL DE-N-ACETYLASE-RELATED"/>
    <property type="match status" value="1"/>
</dbReference>
<keyword evidence="1" id="KW-0862">Zinc</keyword>
<dbReference type="Pfam" id="PF02585">
    <property type="entry name" value="PIG-L"/>
    <property type="match status" value="1"/>
</dbReference>
<dbReference type="SUPFAM" id="SSF102588">
    <property type="entry name" value="LmbE-like"/>
    <property type="match status" value="1"/>
</dbReference>
<keyword evidence="3" id="KW-1185">Reference proteome</keyword>
<dbReference type="EMBL" id="PTIX01000003">
    <property type="protein sequence ID" value="PPK69636.1"/>
    <property type="molecule type" value="Genomic_DNA"/>
</dbReference>
<dbReference type="InterPro" id="IPR003737">
    <property type="entry name" value="GlcNAc_PI_deacetylase-related"/>
</dbReference>
<evidence type="ECO:0000313" key="2">
    <source>
        <dbReference type="EMBL" id="PPK69636.1"/>
    </source>
</evidence>
<dbReference type="PANTHER" id="PTHR12993:SF28">
    <property type="entry name" value="LMBE FAMILY PROTEIN"/>
    <property type="match status" value="1"/>
</dbReference>
<evidence type="ECO:0000313" key="3">
    <source>
        <dbReference type="Proteomes" id="UP000239203"/>
    </source>
</evidence>
<dbReference type="Proteomes" id="UP000239203">
    <property type="component" value="Unassembled WGS sequence"/>
</dbReference>
<proteinExistence type="predicted"/>
<dbReference type="GO" id="GO:0016137">
    <property type="term" value="P:glycoside metabolic process"/>
    <property type="evidence" value="ECO:0007669"/>
    <property type="project" value="UniProtKB-ARBA"/>
</dbReference>
<dbReference type="Gene3D" id="3.40.50.10320">
    <property type="entry name" value="LmbE-like"/>
    <property type="match status" value="1"/>
</dbReference>
<name>A0A2S6GWR8_9PSEU</name>
<dbReference type="InterPro" id="IPR024078">
    <property type="entry name" value="LmbE-like_dom_sf"/>
</dbReference>
<sequence>MVCAHPDDVDFGASGTVAGWVDAGIEVAYCLVTSGEASGDGSRPPAEVAATRRAEQRAAADVLGVGGITFLDHPDGSVEPSIALRRDITRVIRRFRPDRVLTWSPEINWDMVPTAHPDHRATGAATFAAVYPDARNPNAHPALLREEGLEPWTVRELWIADAPRHLRNHAVEITERFDRRMAALRSHVSQVGGNPGLEAGMRGHFADTAARYGLPRDCLAEEFQLVDTA</sequence>
<reference evidence="2 3" key="1">
    <citation type="submission" date="2018-02" db="EMBL/GenBank/DDBJ databases">
        <title>Genomic Encyclopedia of Archaeal and Bacterial Type Strains, Phase II (KMG-II): from individual species to whole genera.</title>
        <authorList>
            <person name="Goeker M."/>
        </authorList>
    </citation>
    <scope>NUCLEOTIDE SEQUENCE [LARGE SCALE GENOMIC DNA]</scope>
    <source>
        <strain evidence="2 3">YU 961-1</strain>
    </source>
</reference>
<comment type="caution">
    <text evidence="2">The sequence shown here is derived from an EMBL/GenBank/DDBJ whole genome shotgun (WGS) entry which is preliminary data.</text>
</comment>
<protein>
    <submittedName>
        <fullName evidence="2">LmbE family N-acetylglucosaminyl deacetylase</fullName>
    </submittedName>
</protein>
<dbReference type="GO" id="GO:0016811">
    <property type="term" value="F:hydrolase activity, acting on carbon-nitrogen (but not peptide) bonds, in linear amides"/>
    <property type="evidence" value="ECO:0007669"/>
    <property type="project" value="TreeGrafter"/>
</dbReference>
<dbReference type="AlphaFoldDB" id="A0A2S6GWR8"/>
<gene>
    <name evidence="2" type="ORF">CLV40_103246</name>
</gene>
<accession>A0A2S6GWR8</accession>
<organism evidence="2 3">
    <name type="scientific">Actinokineospora auranticolor</name>
    <dbReference type="NCBI Taxonomy" id="155976"/>
    <lineage>
        <taxon>Bacteria</taxon>
        <taxon>Bacillati</taxon>
        <taxon>Actinomycetota</taxon>
        <taxon>Actinomycetes</taxon>
        <taxon>Pseudonocardiales</taxon>
        <taxon>Pseudonocardiaceae</taxon>
        <taxon>Actinokineospora</taxon>
    </lineage>
</organism>
<evidence type="ECO:0000256" key="1">
    <source>
        <dbReference type="ARBA" id="ARBA00022833"/>
    </source>
</evidence>